<feature type="transmembrane region" description="Helical" evidence="7">
    <location>
        <begin position="152"/>
        <end position="171"/>
    </location>
</feature>
<reference evidence="9 10" key="1">
    <citation type="journal article" date="2018" name="Int. J. Syst. Evol. Microbiol.">
        <title>Methylomusa anaerophila gen. nov., sp. nov., an anaerobic methanol-utilizing bacterium isolated from a microbial fuel cell.</title>
        <authorList>
            <person name="Amano N."/>
            <person name="Yamamuro A."/>
            <person name="Miyahara M."/>
            <person name="Kouzuma A."/>
            <person name="Abe T."/>
            <person name="Watanabe K."/>
        </authorList>
    </citation>
    <scope>NUCLEOTIDE SEQUENCE [LARGE SCALE GENOMIC DNA]</scope>
    <source>
        <strain evidence="9 10">MMFC1</strain>
    </source>
</reference>
<keyword evidence="5 7" id="KW-1133">Transmembrane helix</keyword>
<feature type="transmembrane region" description="Helical" evidence="7">
    <location>
        <begin position="183"/>
        <end position="208"/>
    </location>
</feature>
<evidence type="ECO:0000256" key="7">
    <source>
        <dbReference type="SAM" id="Phobius"/>
    </source>
</evidence>
<evidence type="ECO:0000313" key="9">
    <source>
        <dbReference type="EMBL" id="BBB90112.1"/>
    </source>
</evidence>
<dbReference type="KEGG" id="mana:MAMMFC1_00760"/>
<organism evidence="9 10">
    <name type="scientific">Methylomusa anaerophila</name>
    <dbReference type="NCBI Taxonomy" id="1930071"/>
    <lineage>
        <taxon>Bacteria</taxon>
        <taxon>Bacillati</taxon>
        <taxon>Bacillota</taxon>
        <taxon>Negativicutes</taxon>
        <taxon>Selenomonadales</taxon>
        <taxon>Sporomusaceae</taxon>
        <taxon>Methylomusa</taxon>
    </lineage>
</organism>
<proteinExistence type="inferred from homology"/>
<keyword evidence="9" id="KW-0808">Transferase</keyword>
<feature type="transmembrane region" description="Helical" evidence="7">
    <location>
        <begin position="47"/>
        <end position="73"/>
    </location>
</feature>
<evidence type="ECO:0000256" key="3">
    <source>
        <dbReference type="ARBA" id="ARBA00022475"/>
    </source>
</evidence>
<comment type="similarity">
    <text evidence="2">Belongs to the acyltransferase 3 family.</text>
</comment>
<gene>
    <name evidence="9" type="ORF">MAMMFC1_00760</name>
</gene>
<dbReference type="Pfam" id="PF01757">
    <property type="entry name" value="Acyl_transf_3"/>
    <property type="match status" value="1"/>
</dbReference>
<dbReference type="AlphaFoldDB" id="A0A348AGB4"/>
<protein>
    <submittedName>
        <fullName evidence="9">Acyltransferase family protein</fullName>
    </submittedName>
</protein>
<keyword evidence="6 7" id="KW-0472">Membrane</keyword>
<dbReference type="RefSeq" id="WP_126306598.1">
    <property type="nucleotide sequence ID" value="NZ_AP018449.1"/>
</dbReference>
<name>A0A348AGB4_9FIRM</name>
<evidence type="ECO:0000256" key="4">
    <source>
        <dbReference type="ARBA" id="ARBA00022692"/>
    </source>
</evidence>
<comment type="subcellular location">
    <subcellularLocation>
        <location evidence="1">Cell membrane</location>
        <topology evidence="1">Multi-pass membrane protein</topology>
    </subcellularLocation>
</comment>
<keyword evidence="10" id="KW-1185">Reference proteome</keyword>
<dbReference type="OrthoDB" id="1745300at2"/>
<dbReference type="EMBL" id="AP018449">
    <property type="protein sequence ID" value="BBB90112.1"/>
    <property type="molecule type" value="Genomic_DNA"/>
</dbReference>
<accession>A0A348AGB4</accession>
<keyword evidence="4 7" id="KW-0812">Transmembrane</keyword>
<dbReference type="PANTHER" id="PTHR40074">
    <property type="entry name" value="O-ACETYLTRANSFERASE WECH"/>
    <property type="match status" value="1"/>
</dbReference>
<evidence type="ECO:0000256" key="5">
    <source>
        <dbReference type="ARBA" id="ARBA00022989"/>
    </source>
</evidence>
<evidence type="ECO:0000256" key="2">
    <source>
        <dbReference type="ARBA" id="ARBA00007400"/>
    </source>
</evidence>
<dbReference type="GO" id="GO:0005886">
    <property type="term" value="C:plasma membrane"/>
    <property type="evidence" value="ECO:0007669"/>
    <property type="project" value="UniProtKB-SubCell"/>
</dbReference>
<keyword evidence="9" id="KW-0012">Acyltransferase</keyword>
<feature type="transmembrane region" description="Helical" evidence="7">
    <location>
        <begin position="250"/>
        <end position="270"/>
    </location>
</feature>
<feature type="transmembrane region" description="Helical" evidence="7">
    <location>
        <begin position="94"/>
        <end position="113"/>
    </location>
</feature>
<sequence>MDTYLSRKLKVLSFISIIMVVYLHSYNLNTNLPAESLRIIGLNPNTFIQTFITQGITRIAVPLFFLISGYLFFYNFQQPTWQAFLVKMRKRIHTLVIPYLFWSGLSFLIFYILQNLPFSRPYFTLPSNIINNYTLFDLINRILFDPFAYQLWFIRDLMVYVLFTPVIYRLIYHLKIYSVMALFVCWVLNVNFLWISNQGIFFFMLGSYLAIHKFNLRRELSLNITSAIFVTWLIVIFCKTYIELAFPGPFIPYFSKAAILLGLTAIWHIYDWTLSGSEILLRYSNYTFFIYAMHEPALVITRKLTLKFLGVSHGTLLTAYLLAPIFVICLVMIIGRSFKRLSPTGYSIIVGGR</sequence>
<dbReference type="InterPro" id="IPR002656">
    <property type="entry name" value="Acyl_transf_3_dom"/>
</dbReference>
<dbReference type="Proteomes" id="UP000276437">
    <property type="component" value="Chromosome"/>
</dbReference>
<evidence type="ECO:0000256" key="6">
    <source>
        <dbReference type="ARBA" id="ARBA00023136"/>
    </source>
</evidence>
<evidence type="ECO:0000259" key="8">
    <source>
        <dbReference type="Pfam" id="PF01757"/>
    </source>
</evidence>
<dbReference type="GO" id="GO:0016413">
    <property type="term" value="F:O-acetyltransferase activity"/>
    <property type="evidence" value="ECO:0007669"/>
    <property type="project" value="TreeGrafter"/>
</dbReference>
<feature type="domain" description="Acyltransferase 3" evidence="8">
    <location>
        <begin position="14"/>
        <end position="334"/>
    </location>
</feature>
<feature type="transmembrane region" description="Helical" evidence="7">
    <location>
        <begin position="9"/>
        <end position="27"/>
    </location>
</feature>
<keyword evidence="3" id="KW-1003">Cell membrane</keyword>
<feature type="transmembrane region" description="Helical" evidence="7">
    <location>
        <begin position="314"/>
        <end position="334"/>
    </location>
</feature>
<evidence type="ECO:0000256" key="1">
    <source>
        <dbReference type="ARBA" id="ARBA00004651"/>
    </source>
</evidence>
<feature type="transmembrane region" description="Helical" evidence="7">
    <location>
        <begin position="220"/>
        <end position="238"/>
    </location>
</feature>
<evidence type="ECO:0000313" key="10">
    <source>
        <dbReference type="Proteomes" id="UP000276437"/>
    </source>
</evidence>
<dbReference type="GO" id="GO:0009246">
    <property type="term" value="P:enterobacterial common antigen biosynthetic process"/>
    <property type="evidence" value="ECO:0007669"/>
    <property type="project" value="TreeGrafter"/>
</dbReference>
<dbReference type="PANTHER" id="PTHR40074:SF2">
    <property type="entry name" value="O-ACETYLTRANSFERASE WECH"/>
    <property type="match status" value="1"/>
</dbReference>